<evidence type="ECO:0000256" key="1">
    <source>
        <dbReference type="SAM" id="MobiDB-lite"/>
    </source>
</evidence>
<dbReference type="InterPro" id="IPR019189">
    <property type="entry name" value="Ribosomal_mL41"/>
</dbReference>
<feature type="region of interest" description="Disordered" evidence="1">
    <location>
        <begin position="29"/>
        <end position="48"/>
    </location>
</feature>
<gene>
    <name evidence="2" type="ORF">PCASD_02094</name>
</gene>
<evidence type="ECO:0000313" key="2">
    <source>
        <dbReference type="EMBL" id="PLW52019.1"/>
    </source>
</evidence>
<dbReference type="Proteomes" id="UP000235392">
    <property type="component" value="Unassembled WGS sequence"/>
</dbReference>
<accession>A0A2N5VPU1</accession>
<comment type="caution">
    <text evidence="2">The sequence shown here is derived from an EMBL/GenBank/DDBJ whole genome shotgun (WGS) entry which is preliminary data.</text>
</comment>
<proteinExistence type="predicted"/>
<dbReference type="AlphaFoldDB" id="A0A2N5VPU1"/>
<sequence length="161" mass="18096">MSFRSSGVVQGARRAPLTSKQGGVGFYKGTGSHPALGPKSQGAHGTGRVHGRIYRLQPRKMRSFIVPQVLHDFRELCARPDLRPYTESTLPLPAEVDHDRWPKDRRKLAPKVQQNRAAWHNPDSVYSHQGFDGDYFRQLMNHLREKNSSDHSAGAISAETK</sequence>
<dbReference type="EMBL" id="PGCI01000002">
    <property type="protein sequence ID" value="PLW52019.1"/>
    <property type="molecule type" value="Genomic_DNA"/>
</dbReference>
<dbReference type="Pfam" id="PF09809">
    <property type="entry name" value="MRP-L27"/>
    <property type="match status" value="1"/>
</dbReference>
<reference evidence="2 3" key="1">
    <citation type="submission" date="2017-11" db="EMBL/GenBank/DDBJ databases">
        <title>De novo assembly and phasing of dikaryotic genomes from two isolates of Puccinia coronata f. sp. avenae, the causal agent of oat crown rust.</title>
        <authorList>
            <person name="Miller M.E."/>
            <person name="Zhang Y."/>
            <person name="Omidvar V."/>
            <person name="Sperschneider J."/>
            <person name="Schwessinger B."/>
            <person name="Raley C."/>
            <person name="Palmer J.M."/>
            <person name="Garnica D."/>
            <person name="Upadhyaya N."/>
            <person name="Rathjen J."/>
            <person name="Taylor J.M."/>
            <person name="Park R.F."/>
            <person name="Dodds P.N."/>
            <person name="Hirsch C.D."/>
            <person name="Kianian S.F."/>
            <person name="Figueroa M."/>
        </authorList>
    </citation>
    <scope>NUCLEOTIDE SEQUENCE [LARGE SCALE GENOMIC DNA]</scope>
    <source>
        <strain evidence="2">12SD80</strain>
    </source>
</reference>
<name>A0A2N5VPU1_9BASI</name>
<feature type="region of interest" description="Disordered" evidence="1">
    <location>
        <begin position="1"/>
        <end position="23"/>
    </location>
</feature>
<protein>
    <submittedName>
        <fullName evidence="2">Uncharacterized protein</fullName>
    </submittedName>
</protein>
<dbReference type="GO" id="GO:0003735">
    <property type="term" value="F:structural constituent of ribosome"/>
    <property type="evidence" value="ECO:0007669"/>
    <property type="project" value="InterPro"/>
</dbReference>
<dbReference type="GO" id="GO:0005762">
    <property type="term" value="C:mitochondrial large ribosomal subunit"/>
    <property type="evidence" value="ECO:0007669"/>
    <property type="project" value="InterPro"/>
</dbReference>
<organism evidence="2 3">
    <name type="scientific">Puccinia coronata f. sp. avenae</name>
    <dbReference type="NCBI Taxonomy" id="200324"/>
    <lineage>
        <taxon>Eukaryota</taxon>
        <taxon>Fungi</taxon>
        <taxon>Dikarya</taxon>
        <taxon>Basidiomycota</taxon>
        <taxon>Pucciniomycotina</taxon>
        <taxon>Pucciniomycetes</taxon>
        <taxon>Pucciniales</taxon>
        <taxon>Pucciniaceae</taxon>
        <taxon>Puccinia</taxon>
    </lineage>
</organism>
<evidence type="ECO:0000313" key="3">
    <source>
        <dbReference type="Proteomes" id="UP000235392"/>
    </source>
</evidence>